<feature type="transmembrane region" description="Helical" evidence="1">
    <location>
        <begin position="26"/>
        <end position="51"/>
    </location>
</feature>
<evidence type="ECO:0000256" key="1">
    <source>
        <dbReference type="SAM" id="Phobius"/>
    </source>
</evidence>
<dbReference type="EMBL" id="BTSY01000006">
    <property type="protein sequence ID" value="GMT31908.1"/>
    <property type="molecule type" value="Genomic_DNA"/>
</dbReference>
<name>A0AAV5WKF0_9BILA</name>
<accession>A0AAV5WKF0</accession>
<protein>
    <recommendedName>
        <fullName evidence="4">G protein-coupled receptor</fullName>
    </recommendedName>
</protein>
<proteinExistence type="predicted"/>
<keyword evidence="3" id="KW-1185">Reference proteome</keyword>
<feature type="transmembrane region" description="Helical" evidence="1">
    <location>
        <begin position="250"/>
        <end position="275"/>
    </location>
</feature>
<feature type="transmembrane region" description="Helical" evidence="1">
    <location>
        <begin position="97"/>
        <end position="116"/>
    </location>
</feature>
<feature type="transmembrane region" description="Helical" evidence="1">
    <location>
        <begin position="71"/>
        <end position="90"/>
    </location>
</feature>
<gene>
    <name evidence="2" type="ORF">PFISCL1PPCAC_23205</name>
</gene>
<keyword evidence="1" id="KW-0472">Membrane</keyword>
<feature type="transmembrane region" description="Helical" evidence="1">
    <location>
        <begin position="217"/>
        <end position="238"/>
    </location>
</feature>
<dbReference type="AlphaFoldDB" id="A0AAV5WKF0"/>
<keyword evidence="1" id="KW-0812">Transmembrane</keyword>
<dbReference type="InterPro" id="IPR019428">
    <property type="entry name" value="7TM_GPCR_serpentine_rcpt_Str"/>
</dbReference>
<feature type="non-terminal residue" evidence="2">
    <location>
        <position position="1"/>
    </location>
</feature>
<reference evidence="2" key="1">
    <citation type="submission" date="2023-10" db="EMBL/GenBank/DDBJ databases">
        <title>Genome assembly of Pristionchus species.</title>
        <authorList>
            <person name="Yoshida K."/>
            <person name="Sommer R.J."/>
        </authorList>
    </citation>
    <scope>NUCLEOTIDE SEQUENCE</scope>
    <source>
        <strain evidence="2">RS5133</strain>
    </source>
</reference>
<feature type="transmembrane region" description="Helical" evidence="1">
    <location>
        <begin position="172"/>
        <end position="197"/>
    </location>
</feature>
<dbReference type="PANTHER" id="PTHR45907">
    <property type="entry name" value="SERPENTINE RECEPTOR, CLASS J"/>
    <property type="match status" value="1"/>
</dbReference>
<comment type="caution">
    <text evidence="2">The sequence shown here is derived from an EMBL/GenBank/DDBJ whole genome shotgun (WGS) entry which is preliminary data.</text>
</comment>
<keyword evidence="1" id="KW-1133">Transmembrane helix</keyword>
<evidence type="ECO:0000313" key="2">
    <source>
        <dbReference type="EMBL" id="GMT31908.1"/>
    </source>
</evidence>
<organism evidence="2 3">
    <name type="scientific">Pristionchus fissidentatus</name>
    <dbReference type="NCBI Taxonomy" id="1538716"/>
    <lineage>
        <taxon>Eukaryota</taxon>
        <taxon>Metazoa</taxon>
        <taxon>Ecdysozoa</taxon>
        <taxon>Nematoda</taxon>
        <taxon>Chromadorea</taxon>
        <taxon>Rhabditida</taxon>
        <taxon>Rhabditina</taxon>
        <taxon>Diplogasteromorpha</taxon>
        <taxon>Diplogasteroidea</taxon>
        <taxon>Neodiplogasteridae</taxon>
        <taxon>Pristionchus</taxon>
    </lineage>
</organism>
<dbReference type="Pfam" id="PF10326">
    <property type="entry name" value="7TM_GPCR_Str"/>
    <property type="match status" value="1"/>
</dbReference>
<dbReference type="PANTHER" id="PTHR45907:SF16">
    <property type="entry name" value="SERPENTINE RECEPTOR, CLASS J"/>
    <property type="match status" value="1"/>
</dbReference>
<evidence type="ECO:0008006" key="4">
    <source>
        <dbReference type="Google" id="ProtNLM"/>
    </source>
</evidence>
<sequence>PGIILNILLLYLIKRFSAKSLGAYKYLLSIFAVYDIYLTIMHAIIDLGAVVTEHFYGVVSHNHLDTSKFTSAYGACFMTPFTLLNIHFLYRYWVIKYLFHSFFLNGTLYYFGGVFAKPRRLSFRYYICEYGLDTTEEGYAEARADLARQFNRSDIDGWFVYHDELRISARTVGTILCYDVVMGVLTTSAALLALLTFRQIQAETTLTFADRHSQMRILLAVCIQTFVPFAFVYCPFLFFFNLPLVGFRLIWLAATVSPLVHSVFPALDAMVIILLMKDYRKGALLLIIGRQQRVVSIASQ</sequence>
<feature type="non-terminal residue" evidence="2">
    <location>
        <position position="300"/>
    </location>
</feature>
<evidence type="ECO:0000313" key="3">
    <source>
        <dbReference type="Proteomes" id="UP001432322"/>
    </source>
</evidence>
<dbReference type="SUPFAM" id="SSF81321">
    <property type="entry name" value="Family A G protein-coupled receptor-like"/>
    <property type="match status" value="1"/>
</dbReference>
<dbReference type="Proteomes" id="UP001432322">
    <property type="component" value="Unassembled WGS sequence"/>
</dbReference>
<dbReference type="InterPro" id="IPR019423">
    <property type="entry name" value="7TM_GPCR_serpentine_rcpt_Srj"/>
</dbReference>